<dbReference type="InterPro" id="IPR007454">
    <property type="entry name" value="UPF0250_YbeD-like"/>
</dbReference>
<dbReference type="InterPro" id="IPR027471">
    <property type="entry name" value="YbeD-like_sf"/>
</dbReference>
<evidence type="ECO:0000256" key="1">
    <source>
        <dbReference type="ARBA" id="ARBA00008460"/>
    </source>
</evidence>
<evidence type="ECO:0000256" key="2">
    <source>
        <dbReference type="HAMAP-Rule" id="MF_00659"/>
    </source>
</evidence>
<dbReference type="HAMAP" id="MF_00659">
    <property type="entry name" value="UPF0250"/>
    <property type="match status" value="1"/>
</dbReference>
<sequence>MASSDSEKLLKFPSLFPIKVVGVAREGFTSEIHACVLDLVPDFDPESLENRLSSKGNYQSVTVRVIAQSQEHLDQIYLALNKIDGVKFIL</sequence>
<protein>
    <recommendedName>
        <fullName evidence="2">UPF0250 protein MESMUL_06280</fullName>
    </recommendedName>
</protein>
<dbReference type="SUPFAM" id="SSF117991">
    <property type="entry name" value="YbeD/HP0495-like"/>
    <property type="match status" value="1"/>
</dbReference>
<comment type="caution">
    <text evidence="3">The sequence shown here is derived from an EMBL/GenBank/DDBJ whole genome shotgun (WGS) entry which is preliminary data.</text>
</comment>
<dbReference type="RefSeq" id="WP_022443117.1">
    <property type="nucleotide sequence ID" value="NZ_BGZJ01000001.1"/>
</dbReference>
<gene>
    <name evidence="3" type="ORF">MESMUL_06280</name>
</gene>
<dbReference type="Proteomes" id="UP000266091">
    <property type="component" value="Unassembled WGS sequence"/>
</dbReference>
<name>A0A388SF13_9BURK</name>
<dbReference type="Pfam" id="PF04359">
    <property type="entry name" value="DUF493"/>
    <property type="match status" value="1"/>
</dbReference>
<dbReference type="EMBL" id="BGZJ01000001">
    <property type="protein sequence ID" value="GBO93274.1"/>
    <property type="molecule type" value="Genomic_DNA"/>
</dbReference>
<dbReference type="OrthoDB" id="9793424at2"/>
<dbReference type="Gene3D" id="3.30.70.260">
    <property type="match status" value="1"/>
</dbReference>
<dbReference type="PANTHER" id="PTHR38036">
    <property type="entry name" value="UPF0250 PROTEIN YBED"/>
    <property type="match status" value="1"/>
</dbReference>
<accession>A0A388SF13</accession>
<organism evidence="3 4">
    <name type="scientific">Mesosutterella multiformis</name>
    <dbReference type="NCBI Taxonomy" id="2259133"/>
    <lineage>
        <taxon>Bacteria</taxon>
        <taxon>Pseudomonadati</taxon>
        <taxon>Pseudomonadota</taxon>
        <taxon>Betaproteobacteria</taxon>
        <taxon>Burkholderiales</taxon>
        <taxon>Sutterellaceae</taxon>
        <taxon>Mesosutterella</taxon>
    </lineage>
</organism>
<dbReference type="PANTHER" id="PTHR38036:SF1">
    <property type="entry name" value="UPF0250 PROTEIN YBED"/>
    <property type="match status" value="1"/>
</dbReference>
<dbReference type="GO" id="GO:0005829">
    <property type="term" value="C:cytosol"/>
    <property type="evidence" value="ECO:0007669"/>
    <property type="project" value="TreeGrafter"/>
</dbReference>
<comment type="similarity">
    <text evidence="1 2">Belongs to the UPF0250 family.</text>
</comment>
<keyword evidence="4" id="KW-1185">Reference proteome</keyword>
<evidence type="ECO:0000313" key="3">
    <source>
        <dbReference type="EMBL" id="GBO93274.1"/>
    </source>
</evidence>
<dbReference type="AlphaFoldDB" id="A0A388SF13"/>
<proteinExistence type="inferred from homology"/>
<evidence type="ECO:0000313" key="4">
    <source>
        <dbReference type="Proteomes" id="UP000266091"/>
    </source>
</evidence>
<reference evidence="3 4" key="1">
    <citation type="journal article" date="2018" name="Int. J. Syst. Evol. Microbiol.">
        <title>Mesosutterella multiformis gen. nov., sp. nov., a member of the family Sutterellaceae and Sutterella megalosphaeroides sp. nov., isolated from human faeces.</title>
        <authorList>
            <person name="Sakamoto M."/>
            <person name="Ikeyama N."/>
            <person name="Kunihiro T."/>
            <person name="Iino T."/>
            <person name="Yuki M."/>
            <person name="Ohkuma M."/>
        </authorList>
    </citation>
    <scope>NUCLEOTIDE SEQUENCE [LARGE SCALE GENOMIC DNA]</scope>
    <source>
        <strain evidence="3 4">4NBBH2</strain>
    </source>
</reference>
<accession>A0A401LK80</accession>